<dbReference type="AlphaFoldDB" id="A0A1S1PEF9"/>
<feature type="compositionally biased region" description="Low complexity" evidence="1">
    <location>
        <begin position="61"/>
        <end position="75"/>
    </location>
</feature>
<accession>A0A1S1PEF9</accession>
<dbReference type="EMBL" id="MAXA01000278">
    <property type="protein sequence ID" value="OHV19696.1"/>
    <property type="molecule type" value="Genomic_DNA"/>
</dbReference>
<comment type="caution">
    <text evidence="2">The sequence shown here is derived from an EMBL/GenBank/DDBJ whole genome shotgun (WGS) entry which is preliminary data.</text>
</comment>
<sequence length="75" mass="8068">MRWSTSNGYRVEETIIAMDGGRRARVLRVTRDGLAVGDFAAWGELLTDIDLGLPFEEHGEAPGAGRPPAADRTAA</sequence>
<evidence type="ECO:0000313" key="2">
    <source>
        <dbReference type="EMBL" id="OHV19696.1"/>
    </source>
</evidence>
<reference evidence="3" key="1">
    <citation type="submission" date="2016-07" db="EMBL/GenBank/DDBJ databases">
        <title>Frankia sp. NRRL B-16219 Genome sequencing.</title>
        <authorList>
            <person name="Ghodhbane-Gtari F."/>
            <person name="Swanson E."/>
            <person name="Gueddou A."/>
            <person name="Louati M."/>
            <person name="Nouioui I."/>
            <person name="Hezbri K."/>
            <person name="Abebe-Akele F."/>
            <person name="Simpson S."/>
            <person name="Morris K."/>
            <person name="Thomas K."/>
            <person name="Gtari M."/>
            <person name="Tisa L.S."/>
        </authorList>
    </citation>
    <scope>NUCLEOTIDE SEQUENCE [LARGE SCALE GENOMIC DNA]</scope>
    <source>
        <strain evidence="3">NRRL B-16219</strain>
    </source>
</reference>
<dbReference type="OrthoDB" id="9909317at2"/>
<gene>
    <name evidence="2" type="ORF">BBK14_29160</name>
</gene>
<organism evidence="2 3">
    <name type="scientific">Parafrankia soli</name>
    <dbReference type="NCBI Taxonomy" id="2599596"/>
    <lineage>
        <taxon>Bacteria</taxon>
        <taxon>Bacillati</taxon>
        <taxon>Actinomycetota</taxon>
        <taxon>Actinomycetes</taxon>
        <taxon>Frankiales</taxon>
        <taxon>Frankiaceae</taxon>
        <taxon>Parafrankia</taxon>
    </lineage>
</organism>
<name>A0A1S1PEF9_9ACTN</name>
<evidence type="ECO:0000256" key="1">
    <source>
        <dbReference type="SAM" id="MobiDB-lite"/>
    </source>
</evidence>
<keyword evidence="3" id="KW-1185">Reference proteome</keyword>
<evidence type="ECO:0000313" key="3">
    <source>
        <dbReference type="Proteomes" id="UP000179769"/>
    </source>
</evidence>
<proteinExistence type="predicted"/>
<dbReference type="Proteomes" id="UP000179769">
    <property type="component" value="Unassembled WGS sequence"/>
</dbReference>
<protein>
    <submittedName>
        <fullName evidence="2">Uncharacterized protein</fullName>
    </submittedName>
</protein>
<feature type="region of interest" description="Disordered" evidence="1">
    <location>
        <begin position="56"/>
        <end position="75"/>
    </location>
</feature>